<keyword evidence="8" id="KW-0235">DNA replication</keyword>
<dbReference type="SUPFAM" id="SSF53098">
    <property type="entry name" value="Ribonuclease H-like"/>
    <property type="match status" value="1"/>
</dbReference>
<evidence type="ECO:0000313" key="19">
    <source>
        <dbReference type="Proteomes" id="UP000018951"/>
    </source>
</evidence>
<dbReference type="Gene3D" id="3.40.50.1010">
    <property type="entry name" value="5'-nuclease"/>
    <property type="match status" value="1"/>
</dbReference>
<evidence type="ECO:0000256" key="11">
    <source>
        <dbReference type="ARBA" id="ARBA00022839"/>
    </source>
</evidence>
<dbReference type="CDD" id="cd09859">
    <property type="entry name" value="PIN_53EXO"/>
    <property type="match status" value="1"/>
</dbReference>
<dbReference type="PATRIC" id="fig|1401685.3.peg.378"/>
<dbReference type="STRING" id="1401685.P857_2"/>
<dbReference type="PRINTS" id="PR00868">
    <property type="entry name" value="DNAPOLI"/>
</dbReference>
<dbReference type="FunFam" id="1.10.150.20:FF:000003">
    <property type="entry name" value="DNA polymerase I"/>
    <property type="match status" value="1"/>
</dbReference>
<evidence type="ECO:0000313" key="18">
    <source>
        <dbReference type="EMBL" id="ETO91555.1"/>
    </source>
</evidence>
<dbReference type="InterPro" id="IPR012337">
    <property type="entry name" value="RNaseH-like_sf"/>
</dbReference>
<comment type="function">
    <text evidence="1">In addition to polymerase activity, this DNA polymerase exhibits 5'-3' exonuclease activity.</text>
</comment>
<evidence type="ECO:0000256" key="5">
    <source>
        <dbReference type="ARBA" id="ARBA00020311"/>
    </source>
</evidence>
<dbReference type="SUPFAM" id="SSF56672">
    <property type="entry name" value="DNA/RNA polymerases"/>
    <property type="match status" value="1"/>
</dbReference>
<evidence type="ECO:0000256" key="8">
    <source>
        <dbReference type="ARBA" id="ARBA00022705"/>
    </source>
</evidence>
<evidence type="ECO:0000259" key="17">
    <source>
        <dbReference type="SMART" id="SM00482"/>
    </source>
</evidence>
<dbReference type="Proteomes" id="UP000018951">
    <property type="component" value="Unassembled WGS sequence"/>
</dbReference>
<dbReference type="SMART" id="SM00482">
    <property type="entry name" value="POLAc"/>
    <property type="match status" value="1"/>
</dbReference>
<evidence type="ECO:0000256" key="2">
    <source>
        <dbReference type="ARBA" id="ARBA00007705"/>
    </source>
</evidence>
<accession>W2V0B9</accession>
<dbReference type="NCBIfam" id="NF004397">
    <property type="entry name" value="PRK05755.1"/>
    <property type="match status" value="1"/>
</dbReference>
<comment type="caution">
    <text evidence="18">The sequence shown here is derived from an EMBL/GenBank/DDBJ whole genome shotgun (WGS) entry which is preliminary data.</text>
</comment>
<name>W2V0B9_9RICK</name>
<dbReference type="SMART" id="SM00279">
    <property type="entry name" value="HhH2"/>
    <property type="match status" value="1"/>
</dbReference>
<dbReference type="Pfam" id="PF02739">
    <property type="entry name" value="5_3_exonuc_N"/>
    <property type="match status" value="1"/>
</dbReference>
<evidence type="ECO:0000256" key="6">
    <source>
        <dbReference type="ARBA" id="ARBA00022679"/>
    </source>
</evidence>
<evidence type="ECO:0000259" key="16">
    <source>
        <dbReference type="SMART" id="SM00475"/>
    </source>
</evidence>
<keyword evidence="19" id="KW-1185">Reference proteome</keyword>
<dbReference type="GO" id="GO:0003677">
    <property type="term" value="F:DNA binding"/>
    <property type="evidence" value="ECO:0007669"/>
    <property type="project" value="UniProtKB-KW"/>
</dbReference>
<reference evidence="18 19" key="1">
    <citation type="journal article" date="2013" name="PLoS ONE">
        <title>Bacterial endosymbiosis in a chordate host: long-term co-evolution and conservation of secondary metabolism.</title>
        <authorList>
            <person name="Kwan J.C."/>
            <person name="Schmidt E.W."/>
        </authorList>
    </citation>
    <scope>NUCLEOTIDE SEQUENCE [LARGE SCALE GENOMIC DNA]</scope>
    <source>
        <strain evidence="19">L6</strain>
    </source>
</reference>
<keyword evidence="11" id="KW-0378">Hydrolase</keyword>
<evidence type="ECO:0000256" key="10">
    <source>
        <dbReference type="ARBA" id="ARBA00022763"/>
    </source>
</evidence>
<dbReference type="PANTHER" id="PTHR10133">
    <property type="entry name" value="DNA POLYMERASE I"/>
    <property type="match status" value="1"/>
</dbReference>
<dbReference type="InterPro" id="IPR001098">
    <property type="entry name" value="DNA-dir_DNA_pol_A_palm_dom"/>
</dbReference>
<keyword evidence="10" id="KW-0227">DNA damage</keyword>
<dbReference type="InterPro" id="IPR002421">
    <property type="entry name" value="5-3_exonuclease"/>
</dbReference>
<dbReference type="EC" id="2.7.7.7" evidence="4"/>
<proteinExistence type="inferred from homology"/>
<dbReference type="InterPro" id="IPR036397">
    <property type="entry name" value="RNaseH_sf"/>
</dbReference>
<sequence>MKKLLVFDAYNFLFRAYYALPPLESPEGMPISAVYGFLKMVFRYITKETPEYVLIACDSGDASFRKEIFPQYKGNRPEILDDLVPQFSILRESLECCNLPYIEYSGYEADDIIATAVDKFRDTQIIVFSSDKDLSQLLSYKHISIFDPLKNTYISEESLFKKYGVFSDKLIDVMSLAGDTSDNIPGIPGIGYKTAALLVNSYGDLDGILKNASSIPQKKRRENIETFAENALIARQLISLSIQVPIQQNLADLVYNRPEYSTISGFINKYGMFSLSSYLQDRHLINEDPISTYSLVSCDELKKHVLFSGYLTILVSTEHIVCGTLQYAHNLEYSKVDQISDLITSESILKITFDINHLYKLYNKCRSVFDILTAAYSINTNKHTMSNLVNHYLQRALPQDVVNQGLLLFEMFRKIQSSMYKAKVMTLYENIDKPLSHYIHQMELKGVKVNATILHDLENQINTEIQSLEQEIYKIIGYQFSISSNQQLSDALFTHMKLPKSRKLKSGFYSTDSYSLEILYEQGFQVCGILLEWKKLYKILTTYTTSLIKYINPDSSRIHTSYSTTSTSTGRMSSTNPNLQNIPRTSMVRKAFIAEKNHKLLSVDYSQIEIRILAYIADIPELKEALYAGEDIHTITAQKIFSAKHITTEMRQKAKTINFGIIYGITPFGLAKRLNISIERATCYIREYLEKYPNIQKYMTDTKEYAKKNGFIKTIFGRKCYIENINSHKVPLRNFAERVAINAPLQGSAADILRNAIVQIGRHKEICNTMIMQIHDELVFEVPIQAVDSYIIKIRSIMEQAFPDIPLQVDFKIGDNLLEMHE</sequence>
<organism evidence="18 19">
    <name type="scientific">Candidatus Xenolissoclinum pacificiensis L6</name>
    <dbReference type="NCBI Taxonomy" id="1401685"/>
    <lineage>
        <taxon>Bacteria</taxon>
        <taxon>Pseudomonadati</taxon>
        <taxon>Pseudomonadota</taxon>
        <taxon>Alphaproteobacteria</taxon>
        <taxon>Rickettsiales</taxon>
        <taxon>Anaplasmataceae</taxon>
        <taxon>Candidatus Xenolissoclinum</taxon>
    </lineage>
</organism>
<evidence type="ECO:0000256" key="9">
    <source>
        <dbReference type="ARBA" id="ARBA00022722"/>
    </source>
</evidence>
<feature type="domain" description="5'-3' exonuclease" evidence="16">
    <location>
        <begin position="2"/>
        <end position="256"/>
    </location>
</feature>
<keyword evidence="13" id="KW-0238">DNA-binding</keyword>
<dbReference type="FunFam" id="1.10.150.20:FF:000002">
    <property type="entry name" value="DNA polymerase I"/>
    <property type="match status" value="1"/>
</dbReference>
<evidence type="ECO:0000256" key="12">
    <source>
        <dbReference type="ARBA" id="ARBA00022932"/>
    </source>
</evidence>
<keyword evidence="11" id="KW-0269">Exonuclease</keyword>
<dbReference type="InterPro" id="IPR036279">
    <property type="entry name" value="5-3_exonuclease_C_sf"/>
</dbReference>
<dbReference type="Pfam" id="PF01367">
    <property type="entry name" value="5_3_exonuc"/>
    <property type="match status" value="1"/>
</dbReference>
<evidence type="ECO:0000256" key="13">
    <source>
        <dbReference type="ARBA" id="ARBA00023125"/>
    </source>
</evidence>
<keyword evidence="7" id="KW-0548">Nucleotidyltransferase</keyword>
<dbReference type="GO" id="GO:0003887">
    <property type="term" value="F:DNA-directed DNA polymerase activity"/>
    <property type="evidence" value="ECO:0007669"/>
    <property type="project" value="UniProtKB-KW"/>
</dbReference>
<dbReference type="GO" id="GO:0006302">
    <property type="term" value="P:double-strand break repair"/>
    <property type="evidence" value="ECO:0007669"/>
    <property type="project" value="TreeGrafter"/>
</dbReference>
<dbReference type="SUPFAM" id="SSF47807">
    <property type="entry name" value="5' to 3' exonuclease, C-terminal subdomain"/>
    <property type="match status" value="1"/>
</dbReference>
<comment type="catalytic activity">
    <reaction evidence="15">
        <text>DNA(n) + a 2'-deoxyribonucleoside 5'-triphosphate = DNA(n+1) + diphosphate</text>
        <dbReference type="Rhea" id="RHEA:22508"/>
        <dbReference type="Rhea" id="RHEA-COMP:17339"/>
        <dbReference type="Rhea" id="RHEA-COMP:17340"/>
        <dbReference type="ChEBI" id="CHEBI:33019"/>
        <dbReference type="ChEBI" id="CHEBI:61560"/>
        <dbReference type="ChEBI" id="CHEBI:173112"/>
        <dbReference type="EC" id="2.7.7.7"/>
    </reaction>
</comment>
<keyword evidence="12" id="KW-0239">DNA-directed DNA polymerase</keyword>
<comment type="subunit">
    <text evidence="3">Single-chain monomer with multiple functions.</text>
</comment>
<keyword evidence="6" id="KW-0808">Transferase</keyword>
<evidence type="ECO:0000256" key="4">
    <source>
        <dbReference type="ARBA" id="ARBA00012417"/>
    </source>
</evidence>
<dbReference type="InterPro" id="IPR043502">
    <property type="entry name" value="DNA/RNA_pol_sf"/>
</dbReference>
<dbReference type="InterPro" id="IPR002298">
    <property type="entry name" value="DNA_polymerase_A"/>
</dbReference>
<dbReference type="InterPro" id="IPR029060">
    <property type="entry name" value="PIN-like_dom_sf"/>
</dbReference>
<comment type="similarity">
    <text evidence="2">Belongs to the DNA polymerase type-A family.</text>
</comment>
<gene>
    <name evidence="18" type="primary">polA</name>
    <name evidence="18" type="ORF">P857_2</name>
</gene>
<dbReference type="Gene3D" id="3.30.420.10">
    <property type="entry name" value="Ribonuclease H-like superfamily/Ribonuclease H"/>
    <property type="match status" value="1"/>
</dbReference>
<dbReference type="SUPFAM" id="SSF88723">
    <property type="entry name" value="PIN domain-like"/>
    <property type="match status" value="1"/>
</dbReference>
<evidence type="ECO:0000256" key="15">
    <source>
        <dbReference type="ARBA" id="ARBA00049244"/>
    </source>
</evidence>
<dbReference type="InterPro" id="IPR020045">
    <property type="entry name" value="DNA_polI_H3TH"/>
</dbReference>
<dbReference type="CDD" id="cd09898">
    <property type="entry name" value="H3TH_53EXO"/>
    <property type="match status" value="1"/>
</dbReference>
<dbReference type="SMART" id="SM00475">
    <property type="entry name" value="53EXOc"/>
    <property type="match status" value="1"/>
</dbReference>
<dbReference type="Gene3D" id="1.10.150.20">
    <property type="entry name" value="5' to 3' exonuclease, C-terminal subdomain"/>
    <property type="match status" value="2"/>
</dbReference>
<dbReference type="EMBL" id="AXCJ01000002">
    <property type="protein sequence ID" value="ETO91555.1"/>
    <property type="molecule type" value="Genomic_DNA"/>
</dbReference>
<dbReference type="PANTHER" id="PTHR10133:SF27">
    <property type="entry name" value="DNA POLYMERASE NU"/>
    <property type="match status" value="1"/>
</dbReference>
<evidence type="ECO:0000256" key="1">
    <source>
        <dbReference type="ARBA" id="ARBA00002703"/>
    </source>
</evidence>
<keyword evidence="14" id="KW-0234">DNA repair</keyword>
<protein>
    <recommendedName>
        <fullName evidence="5">DNA polymerase I</fullName>
        <ecNumber evidence="4">2.7.7.7</ecNumber>
    </recommendedName>
</protein>
<dbReference type="GO" id="GO:0006261">
    <property type="term" value="P:DNA-templated DNA replication"/>
    <property type="evidence" value="ECO:0007669"/>
    <property type="project" value="InterPro"/>
</dbReference>
<evidence type="ECO:0000256" key="3">
    <source>
        <dbReference type="ARBA" id="ARBA00011541"/>
    </source>
</evidence>
<dbReference type="InterPro" id="IPR020046">
    <property type="entry name" value="5-3_exonucl_a-hlix_arch_N"/>
</dbReference>
<feature type="domain" description="DNA-directed DNA polymerase family A palm" evidence="17">
    <location>
        <begin position="585"/>
        <end position="786"/>
    </location>
</feature>
<dbReference type="Pfam" id="PF00476">
    <property type="entry name" value="DNA_pol_A"/>
    <property type="match status" value="1"/>
</dbReference>
<dbReference type="AlphaFoldDB" id="W2V0B9"/>
<dbReference type="Gene3D" id="3.30.70.370">
    <property type="match status" value="1"/>
</dbReference>
<dbReference type="InterPro" id="IPR008918">
    <property type="entry name" value="HhH2"/>
</dbReference>
<dbReference type="Gene3D" id="1.20.1060.10">
    <property type="entry name" value="Taq DNA Polymerase, Chain T, domain 4"/>
    <property type="match status" value="1"/>
</dbReference>
<evidence type="ECO:0000256" key="14">
    <source>
        <dbReference type="ARBA" id="ARBA00023204"/>
    </source>
</evidence>
<keyword evidence="9" id="KW-0540">Nuclease</keyword>
<evidence type="ECO:0000256" key="7">
    <source>
        <dbReference type="ARBA" id="ARBA00022695"/>
    </source>
</evidence>
<dbReference type="GO" id="GO:0008409">
    <property type="term" value="F:5'-3' exonuclease activity"/>
    <property type="evidence" value="ECO:0007669"/>
    <property type="project" value="InterPro"/>
</dbReference>